<gene>
    <name evidence="3" type="ORF">HBH26_09900</name>
</gene>
<evidence type="ECO:0000313" key="4">
    <source>
        <dbReference type="Proteomes" id="UP000732399"/>
    </source>
</evidence>
<dbReference type="RefSeq" id="WP_168134433.1">
    <property type="nucleotide sequence ID" value="NZ_JAAVJH010000005.1"/>
</dbReference>
<sequence length="685" mass="71972">MSAPDRAARWTRPAKRRAGVATLVIGAPLAAATALWSLPLAIVLLAATAVAAWRRARRFDRRWLVRRLDARHAAAQDSADLLFADPATLGPLQRLQLARVSQGIAEEATDLADPWPVGRIAAAWLAAGALVAAILLWPAAREEPLAPSDEGVARVPGVPALTGQRLRVVPPAYTGLPARDLATLDARVPAGSRIEWTLAFDPAPAAAALAFLDGRRVVLAPGARWRGATTLVRSGLYRVAPAGAPAGRLHRIDAVADQPPRVVVRAPRETLTLATPGQRGWTVAFEARDDYGVAAAARLVVTTASGEGEQVTFRERTLALSGSGAATARRFATTLDLPAMGLTGAGDLIAQLVVTDGARHVVRGPSLILRRKPPQSDLGTGLDVGVRVALPAYLTSQRQVIIDAQALLRERRRLSPAAFLARAQRIGDDQGALRMRYGNFLGGETEGASNAMPTSDAEAPAADVHSPDDGHDHGPAGTPLVGRAEDVLGEFGHAHDEGEAATLFDPETHARLTEAVDQMWQSEGALRGGDPARALPFANRALVLIKQVQQATRVFLAKVGSELPPIDAARRMTGKRDDIAPTMLALPARDGDEAAAARAWAAVDGVGRGDTAALDRFLAGAAVRDPLALAAARDAVRRDPACAACRARLRGLVWEALSRPPAGAARRAGASAAGRRYLDAIGGAR</sequence>
<feature type="compositionally biased region" description="Basic and acidic residues" evidence="1">
    <location>
        <begin position="465"/>
        <end position="474"/>
    </location>
</feature>
<organism evidence="3 4">
    <name type="scientific">Sphingomonas corticis</name>
    <dbReference type="NCBI Taxonomy" id="2722791"/>
    <lineage>
        <taxon>Bacteria</taxon>
        <taxon>Pseudomonadati</taxon>
        <taxon>Pseudomonadota</taxon>
        <taxon>Alphaproteobacteria</taxon>
        <taxon>Sphingomonadales</taxon>
        <taxon>Sphingomonadaceae</taxon>
        <taxon>Sphingomonas</taxon>
    </lineage>
</organism>
<dbReference type="Proteomes" id="UP000732399">
    <property type="component" value="Unassembled WGS sequence"/>
</dbReference>
<feature type="transmembrane region" description="Helical" evidence="2">
    <location>
        <begin position="20"/>
        <end position="53"/>
    </location>
</feature>
<reference evidence="3 4" key="1">
    <citation type="submission" date="2020-03" db="EMBL/GenBank/DDBJ databases">
        <authorList>
            <person name="Wang L."/>
            <person name="He N."/>
            <person name="Li Y."/>
            <person name="Fang Y."/>
            <person name="Zhang F."/>
        </authorList>
    </citation>
    <scope>NUCLEOTIDE SEQUENCE [LARGE SCALE GENOMIC DNA]</scope>
    <source>
        <strain evidence="3 4">36D10-4-7</strain>
    </source>
</reference>
<keyword evidence="2" id="KW-0812">Transmembrane</keyword>
<comment type="caution">
    <text evidence="3">The sequence shown here is derived from an EMBL/GenBank/DDBJ whole genome shotgun (WGS) entry which is preliminary data.</text>
</comment>
<keyword evidence="2" id="KW-0472">Membrane</keyword>
<protein>
    <submittedName>
        <fullName evidence="3">DUF4175 domain-containing protein</fullName>
    </submittedName>
</protein>
<proteinExistence type="predicted"/>
<evidence type="ECO:0000256" key="2">
    <source>
        <dbReference type="SAM" id="Phobius"/>
    </source>
</evidence>
<keyword evidence="2" id="KW-1133">Transmembrane helix</keyword>
<keyword evidence="4" id="KW-1185">Reference proteome</keyword>
<accession>A0ABX1CLP6</accession>
<dbReference type="EMBL" id="JAAVJH010000005">
    <property type="protein sequence ID" value="NJR78899.1"/>
    <property type="molecule type" value="Genomic_DNA"/>
</dbReference>
<evidence type="ECO:0000313" key="3">
    <source>
        <dbReference type="EMBL" id="NJR78899.1"/>
    </source>
</evidence>
<evidence type="ECO:0000256" key="1">
    <source>
        <dbReference type="SAM" id="MobiDB-lite"/>
    </source>
</evidence>
<feature type="region of interest" description="Disordered" evidence="1">
    <location>
        <begin position="444"/>
        <end position="479"/>
    </location>
</feature>
<name>A0ABX1CLP6_9SPHN</name>